<dbReference type="PANTHER" id="PTHR11010:SF117">
    <property type="entry name" value="SERINE PROTEASE 16"/>
    <property type="match status" value="1"/>
</dbReference>
<evidence type="ECO:0000313" key="7">
    <source>
        <dbReference type="EMBL" id="KAJ4920186.1"/>
    </source>
</evidence>
<evidence type="ECO:0008006" key="9">
    <source>
        <dbReference type="Google" id="ProtNLM"/>
    </source>
</evidence>
<protein>
    <recommendedName>
        <fullName evidence="9">Thymus-specific serine protease</fullName>
    </recommendedName>
</protein>
<evidence type="ECO:0000256" key="2">
    <source>
        <dbReference type="ARBA" id="ARBA00022670"/>
    </source>
</evidence>
<dbReference type="SUPFAM" id="SSF53474">
    <property type="entry name" value="alpha/beta-Hydrolases"/>
    <property type="match status" value="1"/>
</dbReference>
<evidence type="ECO:0000256" key="1">
    <source>
        <dbReference type="ARBA" id="ARBA00011079"/>
    </source>
</evidence>
<dbReference type="InterPro" id="IPR008758">
    <property type="entry name" value="Peptidase_S28"/>
</dbReference>
<dbReference type="Proteomes" id="UP001219934">
    <property type="component" value="Unassembled WGS sequence"/>
</dbReference>
<keyword evidence="3" id="KW-0732">Signal</keyword>
<evidence type="ECO:0000256" key="4">
    <source>
        <dbReference type="ARBA" id="ARBA00022801"/>
    </source>
</evidence>
<feature type="region of interest" description="Disordered" evidence="6">
    <location>
        <begin position="295"/>
        <end position="314"/>
    </location>
</feature>
<evidence type="ECO:0000256" key="6">
    <source>
        <dbReference type="SAM" id="MobiDB-lite"/>
    </source>
</evidence>
<gene>
    <name evidence="7" type="ORF">JOQ06_012509</name>
</gene>
<proteinExistence type="inferred from homology"/>
<dbReference type="Pfam" id="PF05577">
    <property type="entry name" value="Peptidase_S28"/>
    <property type="match status" value="1"/>
</dbReference>
<dbReference type="Gene3D" id="3.40.50.1820">
    <property type="entry name" value="alpha/beta hydrolase"/>
    <property type="match status" value="1"/>
</dbReference>
<dbReference type="GO" id="GO:0070008">
    <property type="term" value="F:serine-type exopeptidase activity"/>
    <property type="evidence" value="ECO:0007669"/>
    <property type="project" value="InterPro"/>
</dbReference>
<evidence type="ECO:0000256" key="5">
    <source>
        <dbReference type="ARBA" id="ARBA00023180"/>
    </source>
</evidence>
<dbReference type="AlphaFoldDB" id="A0AAD6F3V8"/>
<evidence type="ECO:0000313" key="8">
    <source>
        <dbReference type="Proteomes" id="UP001219934"/>
    </source>
</evidence>
<dbReference type="GO" id="GO:0008239">
    <property type="term" value="F:dipeptidyl-peptidase activity"/>
    <property type="evidence" value="ECO:0007669"/>
    <property type="project" value="TreeGrafter"/>
</dbReference>
<comment type="similarity">
    <text evidence="1">Belongs to the peptidase S28 family.</text>
</comment>
<feature type="non-terminal residue" evidence="7">
    <location>
        <position position="1"/>
    </location>
</feature>
<keyword evidence="4" id="KW-0378">Hydrolase</keyword>
<comment type="caution">
    <text evidence="7">The sequence shown here is derived from an EMBL/GenBank/DDBJ whole genome shotgun (WGS) entry which is preliminary data.</text>
</comment>
<dbReference type="InterPro" id="IPR029058">
    <property type="entry name" value="AB_hydrolase_fold"/>
</dbReference>
<dbReference type="GO" id="GO:0006508">
    <property type="term" value="P:proteolysis"/>
    <property type="evidence" value="ECO:0007669"/>
    <property type="project" value="UniProtKB-KW"/>
</dbReference>
<sequence length="398" mass="44980">MEVNNMPPACFSVCINMAVQRKARVKGFKKFSEGQDPECTTGCVCEELWFTQKLDHFNGADSRQWKQRFFVNEAFSRPEGPVFLMIGGEGPANVAWMQNGTWLKYAEKLGALCFMLEHRFYGKSRPTSDLSTGNLRFLSSRQALADLAHFLSVTAETRGLSDRNWVAFGGSYPGSLAAWSRLKYPHLIHASVATSAPVHATVNFPEYLEVVRRSLASENADCPKIVEEASNTLVKLLKDPKTYDNITKDFNLCSKLQIQTEMDSAYFLETLAGNFMDVVQYNEDNRGFELKRRLEKSREEQRRGTNAPGSCLSNTKSEFRGTSRFQGVTGTNITIKVLCEAMSDSSLGDPYQRYAAVARFMMEAFSVKWRQWVYQTCTEFGFYQSTDSPDQPFSGFPL</sequence>
<keyword evidence="5" id="KW-0325">Glycoprotein</keyword>
<dbReference type="PANTHER" id="PTHR11010">
    <property type="entry name" value="PROTEASE S28 PRO-X CARBOXYPEPTIDASE-RELATED"/>
    <property type="match status" value="1"/>
</dbReference>
<dbReference type="EMBL" id="JAPTMU010000216">
    <property type="protein sequence ID" value="KAJ4920186.1"/>
    <property type="molecule type" value="Genomic_DNA"/>
</dbReference>
<keyword evidence="2" id="KW-0645">Protease</keyword>
<name>A0AAD6F3V8_9TELE</name>
<reference evidence="7" key="1">
    <citation type="submission" date="2022-11" db="EMBL/GenBank/DDBJ databases">
        <title>Chromosome-level genome of Pogonophryne albipinna.</title>
        <authorList>
            <person name="Jo E."/>
        </authorList>
    </citation>
    <scope>NUCLEOTIDE SEQUENCE</scope>
    <source>
        <strain evidence="7">SGF0006</strain>
        <tissue evidence="7">Muscle</tissue>
    </source>
</reference>
<keyword evidence="8" id="KW-1185">Reference proteome</keyword>
<accession>A0AAD6F3V8</accession>
<evidence type="ECO:0000256" key="3">
    <source>
        <dbReference type="ARBA" id="ARBA00022729"/>
    </source>
</evidence>
<organism evidence="7 8">
    <name type="scientific">Pogonophryne albipinna</name>
    <dbReference type="NCBI Taxonomy" id="1090488"/>
    <lineage>
        <taxon>Eukaryota</taxon>
        <taxon>Metazoa</taxon>
        <taxon>Chordata</taxon>
        <taxon>Craniata</taxon>
        <taxon>Vertebrata</taxon>
        <taxon>Euteleostomi</taxon>
        <taxon>Actinopterygii</taxon>
        <taxon>Neopterygii</taxon>
        <taxon>Teleostei</taxon>
        <taxon>Neoteleostei</taxon>
        <taxon>Acanthomorphata</taxon>
        <taxon>Eupercaria</taxon>
        <taxon>Perciformes</taxon>
        <taxon>Notothenioidei</taxon>
        <taxon>Pogonophryne</taxon>
    </lineage>
</organism>